<keyword evidence="6 7" id="KW-0472">Membrane</keyword>
<reference evidence="10 11" key="1">
    <citation type="submission" date="2019-05" db="EMBL/GenBank/DDBJ databases">
        <authorList>
            <person name="Pankratov T."/>
            <person name="Grouzdev D."/>
        </authorList>
    </citation>
    <scope>NUCLEOTIDE SEQUENCE [LARGE SCALE GENOMIC DNA]</scope>
    <source>
        <strain evidence="10 11">KEBCLARHB70R</strain>
    </source>
</reference>
<evidence type="ECO:0000313" key="10">
    <source>
        <dbReference type="EMBL" id="TLU71246.1"/>
    </source>
</evidence>
<evidence type="ECO:0000256" key="3">
    <source>
        <dbReference type="ARBA" id="ARBA00022741"/>
    </source>
</evidence>
<dbReference type="InterPro" id="IPR011527">
    <property type="entry name" value="ABC1_TM_dom"/>
</dbReference>
<dbReference type="Gene3D" id="1.20.1560.10">
    <property type="entry name" value="ABC transporter type 1, transmembrane domain"/>
    <property type="match status" value="1"/>
</dbReference>
<dbReference type="AlphaFoldDB" id="A0A5R9J7B1"/>
<comment type="caution">
    <text evidence="10">The sequence shown here is derived from an EMBL/GenBank/DDBJ whole genome shotgun (WGS) entry which is preliminary data.</text>
</comment>
<dbReference type="SMART" id="SM00382">
    <property type="entry name" value="AAA"/>
    <property type="match status" value="1"/>
</dbReference>
<dbReference type="Gene3D" id="3.40.50.300">
    <property type="entry name" value="P-loop containing nucleotide triphosphate hydrolases"/>
    <property type="match status" value="1"/>
</dbReference>
<dbReference type="OrthoDB" id="5288404at2"/>
<dbReference type="PANTHER" id="PTHR24221">
    <property type="entry name" value="ATP-BINDING CASSETTE SUB-FAMILY B"/>
    <property type="match status" value="1"/>
</dbReference>
<feature type="transmembrane region" description="Helical" evidence="7">
    <location>
        <begin position="277"/>
        <end position="298"/>
    </location>
</feature>
<evidence type="ECO:0000259" key="8">
    <source>
        <dbReference type="PROSITE" id="PS50893"/>
    </source>
</evidence>
<dbReference type="InterPro" id="IPR003593">
    <property type="entry name" value="AAA+_ATPase"/>
</dbReference>
<keyword evidence="5 7" id="KW-1133">Transmembrane helix</keyword>
<feature type="domain" description="ABC transporter" evidence="8">
    <location>
        <begin position="324"/>
        <end position="554"/>
    </location>
</feature>
<accession>A0A5R9J7B1</accession>
<keyword evidence="11" id="KW-1185">Reference proteome</keyword>
<feature type="transmembrane region" description="Helical" evidence="7">
    <location>
        <begin position="20"/>
        <end position="44"/>
    </location>
</feature>
<keyword evidence="3" id="KW-0547">Nucleotide-binding</keyword>
<dbReference type="InterPro" id="IPR039421">
    <property type="entry name" value="Type_1_exporter"/>
</dbReference>
<dbReference type="Proteomes" id="UP000305654">
    <property type="component" value="Unassembled WGS sequence"/>
</dbReference>
<evidence type="ECO:0000256" key="7">
    <source>
        <dbReference type="SAM" id="Phobius"/>
    </source>
</evidence>
<evidence type="ECO:0000256" key="4">
    <source>
        <dbReference type="ARBA" id="ARBA00022840"/>
    </source>
</evidence>
<dbReference type="SUPFAM" id="SSF90123">
    <property type="entry name" value="ABC transporter transmembrane region"/>
    <property type="match status" value="1"/>
</dbReference>
<proteinExistence type="predicted"/>
<protein>
    <submittedName>
        <fullName evidence="10">ATP-binding cassette domain-containing protein</fullName>
    </submittedName>
</protein>
<evidence type="ECO:0000256" key="6">
    <source>
        <dbReference type="ARBA" id="ARBA00023136"/>
    </source>
</evidence>
<name>A0A5R9J7B1_9PROT</name>
<dbReference type="InterPro" id="IPR003439">
    <property type="entry name" value="ABC_transporter-like_ATP-bd"/>
</dbReference>
<dbReference type="GO" id="GO:0005886">
    <property type="term" value="C:plasma membrane"/>
    <property type="evidence" value="ECO:0007669"/>
    <property type="project" value="UniProtKB-SubCell"/>
</dbReference>
<organism evidence="10 11">
    <name type="scientific">Lichenicoccus roseus</name>
    <dbReference type="NCBI Taxonomy" id="2683649"/>
    <lineage>
        <taxon>Bacteria</taxon>
        <taxon>Pseudomonadati</taxon>
        <taxon>Pseudomonadota</taxon>
        <taxon>Alphaproteobacteria</taxon>
        <taxon>Acetobacterales</taxon>
        <taxon>Acetobacteraceae</taxon>
        <taxon>Lichenicoccus</taxon>
    </lineage>
</organism>
<dbReference type="GO" id="GO:0140359">
    <property type="term" value="F:ABC-type transporter activity"/>
    <property type="evidence" value="ECO:0007669"/>
    <property type="project" value="InterPro"/>
</dbReference>
<keyword evidence="4 10" id="KW-0067">ATP-binding</keyword>
<keyword evidence="2 7" id="KW-0812">Transmembrane</keyword>
<comment type="subcellular location">
    <subcellularLocation>
        <location evidence="1">Cell membrane</location>
        <topology evidence="1">Multi-pass membrane protein</topology>
    </subcellularLocation>
</comment>
<dbReference type="PANTHER" id="PTHR24221:SF503">
    <property type="entry name" value="MITOCHONDRIAL POTASSIUM CHANNEL ATP-BINDING SUBUNIT"/>
    <property type="match status" value="1"/>
</dbReference>
<evidence type="ECO:0000256" key="5">
    <source>
        <dbReference type="ARBA" id="ARBA00022989"/>
    </source>
</evidence>
<evidence type="ECO:0000256" key="1">
    <source>
        <dbReference type="ARBA" id="ARBA00004651"/>
    </source>
</evidence>
<dbReference type="InterPro" id="IPR036640">
    <property type="entry name" value="ABC1_TM_sf"/>
</dbReference>
<feature type="transmembrane region" description="Helical" evidence="7">
    <location>
        <begin position="142"/>
        <end position="164"/>
    </location>
</feature>
<dbReference type="InterPro" id="IPR027417">
    <property type="entry name" value="P-loop_NTPase"/>
</dbReference>
<dbReference type="PROSITE" id="PS50929">
    <property type="entry name" value="ABC_TM1F"/>
    <property type="match status" value="1"/>
</dbReference>
<dbReference type="EMBL" id="VCDI01000007">
    <property type="protein sequence ID" value="TLU71246.1"/>
    <property type="molecule type" value="Genomic_DNA"/>
</dbReference>
<dbReference type="Pfam" id="PF00005">
    <property type="entry name" value="ABC_tran"/>
    <property type="match status" value="1"/>
</dbReference>
<dbReference type="SUPFAM" id="SSF52540">
    <property type="entry name" value="P-loop containing nucleoside triphosphate hydrolases"/>
    <property type="match status" value="1"/>
</dbReference>
<dbReference type="GO" id="GO:0016887">
    <property type="term" value="F:ATP hydrolysis activity"/>
    <property type="evidence" value="ECO:0007669"/>
    <property type="project" value="InterPro"/>
</dbReference>
<evidence type="ECO:0000259" key="9">
    <source>
        <dbReference type="PROSITE" id="PS50929"/>
    </source>
</evidence>
<dbReference type="RefSeq" id="WP_138327283.1">
    <property type="nucleotide sequence ID" value="NZ_VCDI01000007.1"/>
</dbReference>
<feature type="domain" description="ABC transmembrane type-1" evidence="9">
    <location>
        <begin position="20"/>
        <end position="271"/>
    </location>
</feature>
<feature type="transmembrane region" description="Helical" evidence="7">
    <location>
        <begin position="170"/>
        <end position="188"/>
    </location>
</feature>
<dbReference type="PROSITE" id="PS00211">
    <property type="entry name" value="ABC_TRANSPORTER_1"/>
    <property type="match status" value="1"/>
</dbReference>
<evidence type="ECO:0000313" key="11">
    <source>
        <dbReference type="Proteomes" id="UP000305654"/>
    </source>
</evidence>
<dbReference type="InterPro" id="IPR017871">
    <property type="entry name" value="ABC_transporter-like_CS"/>
</dbReference>
<gene>
    <name evidence="10" type="ORF">FE263_17220</name>
</gene>
<feature type="transmembrane region" description="Helical" evidence="7">
    <location>
        <begin position="250"/>
        <end position="271"/>
    </location>
</feature>
<feature type="transmembrane region" description="Helical" evidence="7">
    <location>
        <begin position="56"/>
        <end position="76"/>
    </location>
</feature>
<dbReference type="GO" id="GO:0005524">
    <property type="term" value="F:ATP binding"/>
    <property type="evidence" value="ECO:0007669"/>
    <property type="project" value="UniProtKB-KW"/>
</dbReference>
<dbReference type="PROSITE" id="PS50893">
    <property type="entry name" value="ABC_TRANSPORTER_2"/>
    <property type="match status" value="1"/>
</dbReference>
<evidence type="ECO:0000256" key="2">
    <source>
        <dbReference type="ARBA" id="ARBA00022692"/>
    </source>
</evidence>
<sequence>MTPLGRLVRVERRRQRRRILAAGASAAIVAASSVLLLGVSGWFISAAALAGGAGASAALAFNSLLPSACIRLLAILRTGCRYSEKLAGHDAALHALASLRPALFRAIAAMPPVEAIALTAGDTVARLVQDVDEVEQRFIRRIAGWGALAAAVTGGAVIACSGAVSAPATAGAVLLAAGGLMLAGRCLAGRLAHHGSAVPAANGRLRQSFANLAGASSELRAYGLEQWAIGHVTGRAAELLVAQRRVTADAGWFGLLHAIAMGGAAMLALWLSRSAPVPLVALASLAAAMTVEGMGGVLSGFQRRGRLHAAEARLDALFPAPVVRRDEDAGAVQAISAMPAITLHDPAIRLAPGSIVGIAGRSGCGKTTLIGQLQKLRPGERGRIKLDGVDLEDLGIATARRCFSTLPQDAALLAGSVRDNLLPGDPEADESALWSALHAAALDRRVLRLPFGLQSWLGEDGARLSGGERRRLALARCLLRRSPWLLLDEPTEGLDAACEAVVIDRLRSRLARSGQGAIIVSHRPAVLDACTIVLDWSIEPQRRTVRAPAVSPVGHFRTVS</sequence>